<dbReference type="AlphaFoldDB" id="A0A923LP04"/>
<sequence length="122" mass="13776">MEVKTFYEQLGMGYEDVSGRLGSDALIKKFVIRFLDDASFTRLRDGLQENDGEKAFRAAHTLKGICLNLSFDTLYKPCAEITEALRDGRITEGCNTLFLEVEKEYNRLTKAVRSILIGGETK</sequence>
<name>A0A923LP04_9FIRM</name>
<dbReference type="Proteomes" id="UP000606720">
    <property type="component" value="Unassembled WGS sequence"/>
</dbReference>
<feature type="domain" description="HPt" evidence="1">
    <location>
        <begin position="40"/>
        <end position="108"/>
    </location>
</feature>
<dbReference type="InterPro" id="IPR008207">
    <property type="entry name" value="Sig_transdc_His_kin_Hpt_dom"/>
</dbReference>
<comment type="caution">
    <text evidence="2">The sequence shown here is derived from an EMBL/GenBank/DDBJ whole genome shotgun (WGS) entry which is preliminary data.</text>
</comment>
<evidence type="ECO:0000259" key="1">
    <source>
        <dbReference type="Pfam" id="PF01627"/>
    </source>
</evidence>
<dbReference type="Pfam" id="PF01627">
    <property type="entry name" value="Hpt"/>
    <property type="match status" value="1"/>
</dbReference>
<dbReference type="RefSeq" id="WP_186866977.1">
    <property type="nucleotide sequence ID" value="NZ_JACOPH010000006.1"/>
</dbReference>
<reference evidence="2" key="1">
    <citation type="submission" date="2020-08" db="EMBL/GenBank/DDBJ databases">
        <title>Genome public.</title>
        <authorList>
            <person name="Liu C."/>
            <person name="Sun Q."/>
        </authorList>
    </citation>
    <scope>NUCLEOTIDE SEQUENCE</scope>
    <source>
        <strain evidence="2">BX1005</strain>
    </source>
</reference>
<dbReference type="Gene3D" id="1.20.120.160">
    <property type="entry name" value="HPT domain"/>
    <property type="match status" value="1"/>
</dbReference>
<protein>
    <submittedName>
        <fullName evidence="2">Hpt domain-containing protein</fullName>
    </submittedName>
</protein>
<dbReference type="SUPFAM" id="SSF47226">
    <property type="entry name" value="Histidine-containing phosphotransfer domain, HPT domain"/>
    <property type="match status" value="1"/>
</dbReference>
<proteinExistence type="predicted"/>
<dbReference type="EMBL" id="JACOPH010000006">
    <property type="protein sequence ID" value="MBC5714243.1"/>
    <property type="molecule type" value="Genomic_DNA"/>
</dbReference>
<organism evidence="2 3">
    <name type="scientific">Roseburia zhanii</name>
    <dbReference type="NCBI Taxonomy" id="2763064"/>
    <lineage>
        <taxon>Bacteria</taxon>
        <taxon>Bacillati</taxon>
        <taxon>Bacillota</taxon>
        <taxon>Clostridia</taxon>
        <taxon>Lachnospirales</taxon>
        <taxon>Lachnospiraceae</taxon>
        <taxon>Roseburia</taxon>
    </lineage>
</organism>
<evidence type="ECO:0000313" key="3">
    <source>
        <dbReference type="Proteomes" id="UP000606720"/>
    </source>
</evidence>
<dbReference type="InterPro" id="IPR036641">
    <property type="entry name" value="HPT_dom_sf"/>
</dbReference>
<evidence type="ECO:0000313" key="2">
    <source>
        <dbReference type="EMBL" id="MBC5714243.1"/>
    </source>
</evidence>
<accession>A0A923LP04</accession>
<gene>
    <name evidence="2" type="ORF">H8S17_08480</name>
</gene>
<keyword evidence="3" id="KW-1185">Reference proteome</keyword>
<dbReference type="GO" id="GO:0000160">
    <property type="term" value="P:phosphorelay signal transduction system"/>
    <property type="evidence" value="ECO:0007669"/>
    <property type="project" value="InterPro"/>
</dbReference>